<evidence type="ECO:0000256" key="7">
    <source>
        <dbReference type="ARBA" id="ARBA00023136"/>
    </source>
</evidence>
<evidence type="ECO:0000256" key="6">
    <source>
        <dbReference type="ARBA" id="ARBA00022989"/>
    </source>
</evidence>
<sequence length="283" mass="32950">MNSQREIIILLSYVYTCSILIDTCFYAIYPLIAPPTVKFYPKRNVTVINKLLPLSIWLPFDDQEYYYTAYFIQCFCGLIPTFFTLFSDALTIGLIIYAIGQFKILNELFTNFETYANQMQHQLKCSKEEACFVTLRECILLHKSMLSFIDSFNELMGNVMVLDFLQSSFQLASAMLQVLTVTITPIHFLLGFQLAMCMVMRLLIYYWSANEIIIESSRISVAIYNSRWYEQSEVIKKSLLILIQRCNRPCKLEIGGFGIMSLETFISIMRATYSFITLIYKFK</sequence>
<feature type="transmembrane region" description="Helical" evidence="10">
    <location>
        <begin position="70"/>
        <end position="99"/>
    </location>
</feature>
<reference evidence="11" key="1">
    <citation type="submission" date="2022-01" db="EMBL/GenBank/DDBJ databases">
        <authorList>
            <person name="King R."/>
        </authorList>
    </citation>
    <scope>NUCLEOTIDE SEQUENCE</scope>
</reference>
<dbReference type="GO" id="GO:0007165">
    <property type="term" value="P:signal transduction"/>
    <property type="evidence" value="ECO:0007669"/>
    <property type="project" value="UniProtKB-KW"/>
</dbReference>
<keyword evidence="2" id="KW-1003">Cell membrane</keyword>
<evidence type="ECO:0000256" key="4">
    <source>
        <dbReference type="ARBA" id="ARBA00022692"/>
    </source>
</evidence>
<dbReference type="Proteomes" id="UP001153712">
    <property type="component" value="Chromosome 1"/>
</dbReference>
<dbReference type="EMBL" id="OU900094">
    <property type="protein sequence ID" value="CAG9854866.1"/>
    <property type="molecule type" value="Genomic_DNA"/>
</dbReference>
<evidence type="ECO:0000256" key="1">
    <source>
        <dbReference type="ARBA" id="ARBA00004651"/>
    </source>
</evidence>
<keyword evidence="9" id="KW-0807">Transducer</keyword>
<dbReference type="PANTHER" id="PTHR21137">
    <property type="entry name" value="ODORANT RECEPTOR"/>
    <property type="match status" value="1"/>
</dbReference>
<evidence type="ECO:0000256" key="3">
    <source>
        <dbReference type="ARBA" id="ARBA00022606"/>
    </source>
</evidence>
<evidence type="ECO:0000256" key="8">
    <source>
        <dbReference type="ARBA" id="ARBA00023170"/>
    </source>
</evidence>
<dbReference type="GO" id="GO:0005549">
    <property type="term" value="F:odorant binding"/>
    <property type="evidence" value="ECO:0007669"/>
    <property type="project" value="InterPro"/>
</dbReference>
<comment type="subcellular location">
    <subcellularLocation>
        <location evidence="1">Cell membrane</location>
        <topology evidence="1">Multi-pass membrane protein</topology>
    </subcellularLocation>
</comment>
<dbReference type="GO" id="GO:0005886">
    <property type="term" value="C:plasma membrane"/>
    <property type="evidence" value="ECO:0007669"/>
    <property type="project" value="UniProtKB-SubCell"/>
</dbReference>
<name>A0A9N9THF3_PHYSR</name>
<feature type="transmembrane region" description="Helical" evidence="10">
    <location>
        <begin position="155"/>
        <end position="180"/>
    </location>
</feature>
<keyword evidence="12" id="KW-1185">Reference proteome</keyword>
<keyword evidence="4 10" id="KW-0812">Transmembrane</keyword>
<keyword evidence="8" id="KW-0675">Receptor</keyword>
<dbReference type="Pfam" id="PF02949">
    <property type="entry name" value="7tm_6"/>
    <property type="match status" value="1"/>
</dbReference>
<keyword evidence="6 10" id="KW-1133">Transmembrane helix</keyword>
<proteinExistence type="predicted"/>
<protein>
    <submittedName>
        <fullName evidence="11">Uncharacterized protein</fullName>
    </submittedName>
</protein>
<accession>A0A9N9THF3</accession>
<dbReference type="OrthoDB" id="7677057at2759"/>
<dbReference type="InterPro" id="IPR004117">
    <property type="entry name" value="7tm6_olfct_rcpt"/>
</dbReference>
<keyword evidence="3" id="KW-0716">Sensory transduction</keyword>
<organism evidence="11 12">
    <name type="scientific">Phyllotreta striolata</name>
    <name type="common">Striped flea beetle</name>
    <name type="synonym">Crioceris striolata</name>
    <dbReference type="NCBI Taxonomy" id="444603"/>
    <lineage>
        <taxon>Eukaryota</taxon>
        <taxon>Metazoa</taxon>
        <taxon>Ecdysozoa</taxon>
        <taxon>Arthropoda</taxon>
        <taxon>Hexapoda</taxon>
        <taxon>Insecta</taxon>
        <taxon>Pterygota</taxon>
        <taxon>Neoptera</taxon>
        <taxon>Endopterygota</taxon>
        <taxon>Coleoptera</taxon>
        <taxon>Polyphaga</taxon>
        <taxon>Cucujiformia</taxon>
        <taxon>Chrysomeloidea</taxon>
        <taxon>Chrysomelidae</taxon>
        <taxon>Galerucinae</taxon>
        <taxon>Alticini</taxon>
        <taxon>Phyllotreta</taxon>
    </lineage>
</organism>
<dbReference type="AlphaFoldDB" id="A0A9N9THF3"/>
<evidence type="ECO:0000256" key="5">
    <source>
        <dbReference type="ARBA" id="ARBA00022725"/>
    </source>
</evidence>
<feature type="transmembrane region" description="Helical" evidence="10">
    <location>
        <begin position="7"/>
        <end position="29"/>
    </location>
</feature>
<keyword evidence="7 10" id="KW-0472">Membrane</keyword>
<keyword evidence="5" id="KW-0552">Olfaction</keyword>
<evidence type="ECO:0000313" key="12">
    <source>
        <dbReference type="Proteomes" id="UP001153712"/>
    </source>
</evidence>
<evidence type="ECO:0000256" key="10">
    <source>
        <dbReference type="SAM" id="Phobius"/>
    </source>
</evidence>
<dbReference type="GO" id="GO:0004984">
    <property type="term" value="F:olfactory receptor activity"/>
    <property type="evidence" value="ECO:0007669"/>
    <property type="project" value="InterPro"/>
</dbReference>
<gene>
    <name evidence="11" type="ORF">PHYEVI_LOCUS1326</name>
</gene>
<evidence type="ECO:0000256" key="2">
    <source>
        <dbReference type="ARBA" id="ARBA00022475"/>
    </source>
</evidence>
<evidence type="ECO:0000313" key="11">
    <source>
        <dbReference type="EMBL" id="CAG9854866.1"/>
    </source>
</evidence>
<dbReference type="PANTHER" id="PTHR21137:SF35">
    <property type="entry name" value="ODORANT RECEPTOR 19A-RELATED"/>
    <property type="match status" value="1"/>
</dbReference>
<evidence type="ECO:0000256" key="9">
    <source>
        <dbReference type="ARBA" id="ARBA00023224"/>
    </source>
</evidence>